<sequence>MRLAPAFIVASIALFTVVHAAPHAATRQTTTSPEEPLASLQTRKDPRGIREKLGVFGTVDLFRFVSKSVGVISTSLFIYVHPSMVL</sequence>
<dbReference type="AlphaFoldDB" id="A0A9W9B140"/>
<feature type="chain" id="PRO_5040795790" evidence="2">
    <location>
        <begin position="21"/>
        <end position="86"/>
    </location>
</feature>
<dbReference type="EMBL" id="JANVFS010000002">
    <property type="protein sequence ID" value="KAJ4494555.1"/>
    <property type="molecule type" value="Genomic_DNA"/>
</dbReference>
<organism evidence="3 4">
    <name type="scientific">Lentinula lateritia</name>
    <dbReference type="NCBI Taxonomy" id="40482"/>
    <lineage>
        <taxon>Eukaryota</taxon>
        <taxon>Fungi</taxon>
        <taxon>Dikarya</taxon>
        <taxon>Basidiomycota</taxon>
        <taxon>Agaricomycotina</taxon>
        <taxon>Agaricomycetes</taxon>
        <taxon>Agaricomycetidae</taxon>
        <taxon>Agaricales</taxon>
        <taxon>Marasmiineae</taxon>
        <taxon>Omphalotaceae</taxon>
        <taxon>Lentinula</taxon>
    </lineage>
</organism>
<evidence type="ECO:0000313" key="4">
    <source>
        <dbReference type="Proteomes" id="UP001150238"/>
    </source>
</evidence>
<evidence type="ECO:0000256" key="2">
    <source>
        <dbReference type="SAM" id="SignalP"/>
    </source>
</evidence>
<evidence type="ECO:0000313" key="3">
    <source>
        <dbReference type="EMBL" id="KAJ4494555.1"/>
    </source>
</evidence>
<gene>
    <name evidence="3" type="ORF">C8J55DRAFT_554202</name>
</gene>
<keyword evidence="2" id="KW-0732">Signal</keyword>
<reference evidence="3" key="1">
    <citation type="submission" date="2022-08" db="EMBL/GenBank/DDBJ databases">
        <authorList>
            <consortium name="DOE Joint Genome Institute"/>
            <person name="Min B."/>
            <person name="Riley R."/>
            <person name="Sierra-Patev S."/>
            <person name="Naranjo-Ortiz M."/>
            <person name="Looney B."/>
            <person name="Konkel Z."/>
            <person name="Slot J.C."/>
            <person name="Sakamoto Y."/>
            <person name="Steenwyk J.L."/>
            <person name="Rokas A."/>
            <person name="Carro J."/>
            <person name="Camarero S."/>
            <person name="Ferreira P."/>
            <person name="Molpeceres G."/>
            <person name="Ruiz-Duenas F.J."/>
            <person name="Serrano A."/>
            <person name="Henrissat B."/>
            <person name="Drula E."/>
            <person name="Hughes K.W."/>
            <person name="Mata J.L."/>
            <person name="Ishikawa N.K."/>
            <person name="Vargas-Isla R."/>
            <person name="Ushijima S."/>
            <person name="Smith C.A."/>
            <person name="Ahrendt S."/>
            <person name="Andreopoulos W."/>
            <person name="He G."/>
            <person name="Labutti K."/>
            <person name="Lipzen A."/>
            <person name="Ng V."/>
            <person name="Sandor L."/>
            <person name="Barry K."/>
            <person name="Martinez A.T."/>
            <person name="Xiao Y."/>
            <person name="Gibbons J.G."/>
            <person name="Terashima K."/>
            <person name="Hibbett D.S."/>
            <person name="Grigoriev I.V."/>
        </authorList>
    </citation>
    <scope>NUCLEOTIDE SEQUENCE</scope>
    <source>
        <strain evidence="3">Sp2 HRB7682 ss15</strain>
    </source>
</reference>
<dbReference type="Proteomes" id="UP001150238">
    <property type="component" value="Unassembled WGS sequence"/>
</dbReference>
<evidence type="ECO:0000256" key="1">
    <source>
        <dbReference type="SAM" id="MobiDB-lite"/>
    </source>
</evidence>
<feature type="signal peptide" evidence="2">
    <location>
        <begin position="1"/>
        <end position="20"/>
    </location>
</feature>
<protein>
    <submittedName>
        <fullName evidence="3">Uncharacterized protein</fullName>
    </submittedName>
</protein>
<proteinExistence type="predicted"/>
<accession>A0A9W9B140</accession>
<feature type="region of interest" description="Disordered" evidence="1">
    <location>
        <begin position="25"/>
        <end position="45"/>
    </location>
</feature>
<comment type="caution">
    <text evidence="3">The sequence shown here is derived from an EMBL/GenBank/DDBJ whole genome shotgun (WGS) entry which is preliminary data.</text>
</comment>
<reference evidence="3" key="2">
    <citation type="journal article" date="2023" name="Proc. Natl. Acad. Sci. U.S.A.">
        <title>A global phylogenomic analysis of the shiitake genus Lentinula.</title>
        <authorList>
            <person name="Sierra-Patev S."/>
            <person name="Min B."/>
            <person name="Naranjo-Ortiz M."/>
            <person name="Looney B."/>
            <person name="Konkel Z."/>
            <person name="Slot J.C."/>
            <person name="Sakamoto Y."/>
            <person name="Steenwyk J.L."/>
            <person name="Rokas A."/>
            <person name="Carro J."/>
            <person name="Camarero S."/>
            <person name="Ferreira P."/>
            <person name="Molpeceres G."/>
            <person name="Ruiz-Duenas F.J."/>
            <person name="Serrano A."/>
            <person name="Henrissat B."/>
            <person name="Drula E."/>
            <person name="Hughes K.W."/>
            <person name="Mata J.L."/>
            <person name="Ishikawa N.K."/>
            <person name="Vargas-Isla R."/>
            <person name="Ushijima S."/>
            <person name="Smith C.A."/>
            <person name="Donoghue J."/>
            <person name="Ahrendt S."/>
            <person name="Andreopoulos W."/>
            <person name="He G."/>
            <person name="LaButti K."/>
            <person name="Lipzen A."/>
            <person name="Ng V."/>
            <person name="Riley R."/>
            <person name="Sandor L."/>
            <person name="Barry K."/>
            <person name="Martinez A.T."/>
            <person name="Xiao Y."/>
            <person name="Gibbons J.G."/>
            <person name="Terashima K."/>
            <person name="Grigoriev I.V."/>
            <person name="Hibbett D."/>
        </authorList>
    </citation>
    <scope>NUCLEOTIDE SEQUENCE</scope>
    <source>
        <strain evidence="3">Sp2 HRB7682 ss15</strain>
    </source>
</reference>
<name>A0A9W9B140_9AGAR</name>